<gene>
    <name evidence="1" type="ORF">SCLCIDRAFT_1224403</name>
</gene>
<keyword evidence="2" id="KW-1185">Reference proteome</keyword>
<dbReference type="EMBL" id="KN822251">
    <property type="protein sequence ID" value="KIM51559.1"/>
    <property type="molecule type" value="Genomic_DNA"/>
</dbReference>
<organism evidence="1 2">
    <name type="scientific">Scleroderma citrinum Foug A</name>
    <dbReference type="NCBI Taxonomy" id="1036808"/>
    <lineage>
        <taxon>Eukaryota</taxon>
        <taxon>Fungi</taxon>
        <taxon>Dikarya</taxon>
        <taxon>Basidiomycota</taxon>
        <taxon>Agaricomycotina</taxon>
        <taxon>Agaricomycetes</taxon>
        <taxon>Agaricomycetidae</taxon>
        <taxon>Boletales</taxon>
        <taxon>Sclerodermatineae</taxon>
        <taxon>Sclerodermataceae</taxon>
        <taxon>Scleroderma</taxon>
    </lineage>
</organism>
<protein>
    <submittedName>
        <fullName evidence="1">Uncharacterized protein</fullName>
    </submittedName>
</protein>
<dbReference type="AlphaFoldDB" id="A0A0C3D578"/>
<dbReference type="InParanoid" id="A0A0C3D578"/>
<reference evidence="1 2" key="1">
    <citation type="submission" date="2014-04" db="EMBL/GenBank/DDBJ databases">
        <authorList>
            <consortium name="DOE Joint Genome Institute"/>
            <person name="Kuo A."/>
            <person name="Kohler A."/>
            <person name="Nagy L.G."/>
            <person name="Floudas D."/>
            <person name="Copeland A."/>
            <person name="Barry K.W."/>
            <person name="Cichocki N."/>
            <person name="Veneault-Fourrey C."/>
            <person name="LaButti K."/>
            <person name="Lindquist E.A."/>
            <person name="Lipzen A."/>
            <person name="Lundell T."/>
            <person name="Morin E."/>
            <person name="Murat C."/>
            <person name="Sun H."/>
            <person name="Tunlid A."/>
            <person name="Henrissat B."/>
            <person name="Grigoriev I.V."/>
            <person name="Hibbett D.S."/>
            <person name="Martin F."/>
            <person name="Nordberg H.P."/>
            <person name="Cantor M.N."/>
            <person name="Hua S.X."/>
        </authorList>
    </citation>
    <scope>NUCLEOTIDE SEQUENCE [LARGE SCALE GENOMIC DNA]</scope>
    <source>
        <strain evidence="1 2">Foug A</strain>
    </source>
</reference>
<evidence type="ECO:0000313" key="1">
    <source>
        <dbReference type="EMBL" id="KIM51559.1"/>
    </source>
</evidence>
<proteinExistence type="predicted"/>
<dbReference type="Proteomes" id="UP000053989">
    <property type="component" value="Unassembled WGS sequence"/>
</dbReference>
<reference evidence="2" key="2">
    <citation type="submission" date="2015-01" db="EMBL/GenBank/DDBJ databases">
        <title>Evolutionary Origins and Diversification of the Mycorrhizal Mutualists.</title>
        <authorList>
            <consortium name="DOE Joint Genome Institute"/>
            <consortium name="Mycorrhizal Genomics Consortium"/>
            <person name="Kohler A."/>
            <person name="Kuo A."/>
            <person name="Nagy L.G."/>
            <person name="Floudas D."/>
            <person name="Copeland A."/>
            <person name="Barry K.W."/>
            <person name="Cichocki N."/>
            <person name="Veneault-Fourrey C."/>
            <person name="LaButti K."/>
            <person name="Lindquist E.A."/>
            <person name="Lipzen A."/>
            <person name="Lundell T."/>
            <person name="Morin E."/>
            <person name="Murat C."/>
            <person name="Riley R."/>
            <person name="Ohm R."/>
            <person name="Sun H."/>
            <person name="Tunlid A."/>
            <person name="Henrissat B."/>
            <person name="Grigoriev I.V."/>
            <person name="Hibbett D.S."/>
            <person name="Martin F."/>
        </authorList>
    </citation>
    <scope>NUCLEOTIDE SEQUENCE [LARGE SCALE GENOMIC DNA]</scope>
    <source>
        <strain evidence="2">Foug A</strain>
    </source>
</reference>
<name>A0A0C3D578_9AGAM</name>
<sequence>MLNGELRVETKGSKYAHDMDIDTMAQYEEAGKRLAVYVIVKLLVCELTFCHCVCHDLVIVRPGRSGVGMRQLGSRT</sequence>
<dbReference type="HOGENOM" id="CLU_2655899_0_0_1"/>
<accession>A0A0C3D578</accession>
<evidence type="ECO:0000313" key="2">
    <source>
        <dbReference type="Proteomes" id="UP000053989"/>
    </source>
</evidence>